<keyword evidence="3" id="KW-0853">WD repeat</keyword>
<dbReference type="InterPro" id="IPR044938">
    <property type="entry name" value="EDC4_C_sf"/>
</dbReference>
<keyword evidence="8" id="KW-1185">Reference proteome</keyword>
<dbReference type="RefSeq" id="XP_013892788.1">
    <property type="nucleotide sequence ID" value="XM_014037334.1"/>
</dbReference>
<evidence type="ECO:0000256" key="4">
    <source>
        <dbReference type="ARBA" id="ARBA00022737"/>
    </source>
</evidence>
<dbReference type="Pfam" id="PF21289">
    <property type="entry name" value="EDC4_C"/>
    <property type="match status" value="1"/>
</dbReference>
<accession>A0A0D2KD96</accession>
<dbReference type="AlphaFoldDB" id="A0A0D2KD96"/>
<name>A0A0D2KD96_9CHLO</name>
<evidence type="ECO:0000313" key="7">
    <source>
        <dbReference type="EMBL" id="KIY93768.1"/>
    </source>
</evidence>
<dbReference type="PANTHER" id="PTHR15598">
    <property type="entry name" value="ENHANCER OF MRNA-DECAPPING PROTEIN 4"/>
    <property type="match status" value="1"/>
</dbReference>
<reference evidence="7 8" key="1">
    <citation type="journal article" date="2013" name="BMC Genomics">
        <title>Reconstruction of the lipid metabolism for the microalga Monoraphidium neglectum from its genome sequence reveals characteristics suitable for biofuel production.</title>
        <authorList>
            <person name="Bogen C."/>
            <person name="Al-Dilaimi A."/>
            <person name="Albersmeier A."/>
            <person name="Wichmann J."/>
            <person name="Grundmann M."/>
            <person name="Rupp O."/>
            <person name="Lauersen K.J."/>
            <person name="Blifernez-Klassen O."/>
            <person name="Kalinowski J."/>
            <person name="Goesmann A."/>
            <person name="Mussgnug J.H."/>
            <person name="Kruse O."/>
        </authorList>
    </citation>
    <scope>NUCLEOTIDE SEQUENCE [LARGE SCALE GENOMIC DNA]</scope>
    <source>
        <strain evidence="7 8">SAG 48.87</strain>
    </source>
</reference>
<evidence type="ECO:0000259" key="6">
    <source>
        <dbReference type="Pfam" id="PF21289"/>
    </source>
</evidence>
<evidence type="ECO:0000256" key="2">
    <source>
        <dbReference type="ARBA" id="ARBA00022490"/>
    </source>
</evidence>
<dbReference type="GeneID" id="25731733"/>
<sequence length="227" mass="22698">MFGQIESALSGWLAESRQQAAGSGLAAAVAQLQAVAGSLQREVAEGHRQLVRLASQGSAAGATSSGGAGGGRSGGGGGGAAAPVDPRARVSALLAARDYDGAFNAALSAASPDLLTWTCRQLSPAQLAAAEPPPLSQICLLSLVQQLGANLGTPVLGKADADLRLDWLTEVAPLLEPSAPAIAPHLRGVLGSVMAGLKALAGQLPHTDPVGRKAKLAIHVVNSLLHQ</sequence>
<gene>
    <name evidence="7" type="ORF">MNEG_14195</name>
</gene>
<evidence type="ECO:0000256" key="5">
    <source>
        <dbReference type="SAM" id="MobiDB-lite"/>
    </source>
</evidence>
<dbReference type="GO" id="GO:0000932">
    <property type="term" value="C:P-body"/>
    <property type="evidence" value="ECO:0007669"/>
    <property type="project" value="TreeGrafter"/>
</dbReference>
<organism evidence="7 8">
    <name type="scientific">Monoraphidium neglectum</name>
    <dbReference type="NCBI Taxonomy" id="145388"/>
    <lineage>
        <taxon>Eukaryota</taxon>
        <taxon>Viridiplantae</taxon>
        <taxon>Chlorophyta</taxon>
        <taxon>core chlorophytes</taxon>
        <taxon>Chlorophyceae</taxon>
        <taxon>CS clade</taxon>
        <taxon>Sphaeropleales</taxon>
        <taxon>Selenastraceae</taxon>
        <taxon>Monoraphidium</taxon>
    </lineage>
</organism>
<dbReference type="InterPro" id="IPR049404">
    <property type="entry name" value="EDC4_C"/>
</dbReference>
<evidence type="ECO:0000313" key="8">
    <source>
        <dbReference type="Proteomes" id="UP000054498"/>
    </source>
</evidence>
<dbReference type="InterPro" id="IPR045152">
    <property type="entry name" value="EDC4-like"/>
</dbReference>
<dbReference type="STRING" id="145388.A0A0D2KD96"/>
<keyword evidence="2" id="KW-0963">Cytoplasm</keyword>
<dbReference type="OrthoDB" id="21128at2759"/>
<feature type="region of interest" description="Disordered" evidence="5">
    <location>
        <begin position="55"/>
        <end position="82"/>
    </location>
</feature>
<keyword evidence="4" id="KW-0677">Repeat</keyword>
<comment type="subcellular location">
    <subcellularLocation>
        <location evidence="1">Cytoplasm</location>
    </subcellularLocation>
</comment>
<protein>
    <recommendedName>
        <fullName evidence="6">Enhancer of mRNA-decapping protein 4 C-terminal domain-containing protein</fullName>
    </recommendedName>
</protein>
<dbReference type="PANTHER" id="PTHR15598:SF5">
    <property type="entry name" value="ENHANCER OF MRNA-DECAPPING PROTEIN 4"/>
    <property type="match status" value="1"/>
</dbReference>
<feature type="compositionally biased region" description="Gly residues" evidence="5">
    <location>
        <begin position="64"/>
        <end position="80"/>
    </location>
</feature>
<evidence type="ECO:0000256" key="1">
    <source>
        <dbReference type="ARBA" id="ARBA00004496"/>
    </source>
</evidence>
<dbReference type="GO" id="GO:0031087">
    <property type="term" value="P:deadenylation-independent decapping of nuclear-transcribed mRNA"/>
    <property type="evidence" value="ECO:0007669"/>
    <property type="project" value="InterPro"/>
</dbReference>
<proteinExistence type="predicted"/>
<dbReference type="KEGG" id="mng:MNEG_14195"/>
<dbReference type="Gene3D" id="1.10.220.100">
    <property type="entry name" value="conserved c-terminal region of ge- 1"/>
    <property type="match status" value="1"/>
</dbReference>
<dbReference type="Proteomes" id="UP000054498">
    <property type="component" value="Unassembled WGS sequence"/>
</dbReference>
<feature type="domain" description="Enhancer of mRNA-decapping protein 4 C-terminal" evidence="6">
    <location>
        <begin position="91"/>
        <end position="207"/>
    </location>
</feature>
<dbReference type="EMBL" id="KK104536">
    <property type="protein sequence ID" value="KIY93768.1"/>
    <property type="molecule type" value="Genomic_DNA"/>
</dbReference>
<evidence type="ECO:0000256" key="3">
    <source>
        <dbReference type="ARBA" id="ARBA00022574"/>
    </source>
</evidence>